<evidence type="ECO:0008006" key="3">
    <source>
        <dbReference type="Google" id="ProtNLM"/>
    </source>
</evidence>
<dbReference type="VEuPathDB" id="TriTrypDB:ADEAN_000811900"/>
<dbReference type="AlphaFoldDB" id="S9U5L2"/>
<dbReference type="EMBL" id="LR877162">
    <property type="protein sequence ID" value="CAD2220597.1"/>
    <property type="molecule type" value="Genomic_DNA"/>
</dbReference>
<keyword evidence="2" id="KW-1185">Reference proteome</keyword>
<protein>
    <recommendedName>
        <fullName evidence="3">Kinetoplastid kinetochore protein 6</fullName>
    </recommendedName>
</protein>
<sequence>MQTVLPYTTNPEQMLGCERMKILNPNSAAATGPFVNSRKSKLVVGGLLHNWDSDAAQSFLAAPKKVQTWDMAWGESETHWEENVSGCTCPEEVEDLLPAKWIGYRVHNDVDETLARVCKLCTALVDRFVSLSQGSNANVSTSRWRQHQSLYERLGSVMELLEASIGEAVPILKLKDPEFMRQCWGQLQEEERMEIVSALGSEHQDEF</sequence>
<accession>S9U5L2</accession>
<evidence type="ECO:0000313" key="1">
    <source>
        <dbReference type="EMBL" id="CAD2220597.1"/>
    </source>
</evidence>
<dbReference type="OrthoDB" id="274987at2759"/>
<name>S9U5L2_9TRYP</name>
<evidence type="ECO:0000313" key="2">
    <source>
        <dbReference type="Proteomes" id="UP000515908"/>
    </source>
</evidence>
<gene>
    <name evidence="1" type="ORF">ADEAN_000811900</name>
</gene>
<organism evidence="1 2">
    <name type="scientific">Angomonas deanei</name>
    <dbReference type="NCBI Taxonomy" id="59799"/>
    <lineage>
        <taxon>Eukaryota</taxon>
        <taxon>Discoba</taxon>
        <taxon>Euglenozoa</taxon>
        <taxon>Kinetoplastea</taxon>
        <taxon>Metakinetoplastina</taxon>
        <taxon>Trypanosomatida</taxon>
        <taxon>Trypanosomatidae</taxon>
        <taxon>Strigomonadinae</taxon>
        <taxon>Angomonas</taxon>
    </lineage>
</organism>
<reference evidence="1 2" key="1">
    <citation type="submission" date="2020-08" db="EMBL/GenBank/DDBJ databases">
        <authorList>
            <person name="Newling K."/>
            <person name="Davey J."/>
            <person name="Forrester S."/>
        </authorList>
    </citation>
    <scope>NUCLEOTIDE SEQUENCE [LARGE SCALE GENOMIC DNA]</scope>
    <source>
        <strain evidence="2">Crithidia deanei Carvalho (ATCC PRA-265)</strain>
    </source>
</reference>
<proteinExistence type="predicted"/>
<dbReference type="Proteomes" id="UP000515908">
    <property type="component" value="Chromosome 18"/>
</dbReference>